<dbReference type="SUPFAM" id="SSF57535">
    <property type="entry name" value="Complement control module/SCR domain"/>
    <property type="match status" value="2"/>
</dbReference>
<dbReference type="InterPro" id="IPR036465">
    <property type="entry name" value="vWFA_dom_sf"/>
</dbReference>
<feature type="disulfide bond" evidence="6">
    <location>
        <begin position="376"/>
        <end position="403"/>
    </location>
</feature>
<keyword evidence="5" id="KW-0325">Glycoprotein</keyword>
<feature type="domain" description="VWFA" evidence="8">
    <location>
        <begin position="44"/>
        <end position="226"/>
    </location>
</feature>
<feature type="domain" description="Sushi" evidence="9">
    <location>
        <begin position="347"/>
        <end position="405"/>
    </location>
</feature>
<name>A0A9W9YXJ2_9CNID</name>
<sequence length="484" mass="53410">MKSSFILIAFAALFCGTNVEAGALDNEAKILLTFKQKYNNSQSDLAFLIDVSGSVSDYGFASEKIFVENLLNEFSVAPYSTRVSVITFGAEVKTDINYIDINPLSLTHQKCEFKPWFEHNVKHRYGWATNMKEAFSTTSNLLQTAMNNKHRRSNVHTVSILITDGYWNRGDPRANANSLKSNYGVDVIAVGVDRYSQWQLEALATSKDLVIGVSSFSKFRELAMYIRGDAHDKSFMEVGGAINVPRAMVAIKRPSAAAVQSAEYTSASARRDIMEQAFQVTVIRFRFCRFVLACIRGTYKKWPTPDSCLPCPDHSTTDAVGSIIVNQCKCFTGYEGDPSRDIACTAVECEQLVAPDNGGFRAVCGKVYDSVCEFQCNSGFNLVGSNSRRCQSDKSWSGNAVQCQIITCADLPTQAHGVKKCTGNGNEYGNTCTFTCDVGYERKGSSTRTCQADGQWSGSQATCEARKCPALRQLRLVQLNQWIA</sequence>
<evidence type="ECO:0000256" key="3">
    <source>
        <dbReference type="ARBA" id="ARBA00022737"/>
    </source>
</evidence>
<comment type="caution">
    <text evidence="10">The sequence shown here is derived from an EMBL/GenBank/DDBJ whole genome shotgun (WGS) entry which is preliminary data.</text>
</comment>
<dbReference type="Pfam" id="PF00084">
    <property type="entry name" value="Sushi"/>
    <property type="match status" value="2"/>
</dbReference>
<dbReference type="InterPro" id="IPR002035">
    <property type="entry name" value="VWF_A"/>
</dbReference>
<evidence type="ECO:0000256" key="5">
    <source>
        <dbReference type="ARBA" id="ARBA00023180"/>
    </source>
</evidence>
<evidence type="ECO:0000256" key="6">
    <source>
        <dbReference type="PROSITE-ProRule" id="PRU00302"/>
    </source>
</evidence>
<dbReference type="Gene3D" id="2.10.70.10">
    <property type="entry name" value="Complement Module, domain 1"/>
    <property type="match status" value="2"/>
</dbReference>
<keyword evidence="3" id="KW-0677">Repeat</keyword>
<dbReference type="Proteomes" id="UP001163046">
    <property type="component" value="Unassembled WGS sequence"/>
</dbReference>
<dbReference type="PRINTS" id="PR00453">
    <property type="entry name" value="VWFADOMAIN"/>
</dbReference>
<dbReference type="SUPFAM" id="SSF53300">
    <property type="entry name" value="vWA-like"/>
    <property type="match status" value="1"/>
</dbReference>
<evidence type="ECO:0000313" key="11">
    <source>
        <dbReference type="Proteomes" id="UP001163046"/>
    </source>
</evidence>
<dbReference type="Gene3D" id="2.10.50.10">
    <property type="entry name" value="Tumor Necrosis Factor Receptor, subunit A, domain 2"/>
    <property type="match status" value="1"/>
</dbReference>
<comment type="caution">
    <text evidence="6">Lacks conserved residue(s) required for the propagation of feature annotation.</text>
</comment>
<dbReference type="OrthoDB" id="6018410at2759"/>
<evidence type="ECO:0000256" key="4">
    <source>
        <dbReference type="ARBA" id="ARBA00023157"/>
    </source>
</evidence>
<evidence type="ECO:0000313" key="10">
    <source>
        <dbReference type="EMBL" id="KAJ7371255.1"/>
    </source>
</evidence>
<keyword evidence="2 7" id="KW-0732">Signal</keyword>
<dbReference type="SMART" id="SM00032">
    <property type="entry name" value="CCP"/>
    <property type="match status" value="2"/>
</dbReference>
<dbReference type="PANTHER" id="PTHR46393:SF7">
    <property type="entry name" value="COMPLEMENT C2"/>
    <property type="match status" value="1"/>
</dbReference>
<dbReference type="AlphaFoldDB" id="A0A9W9YXJ2"/>
<evidence type="ECO:0000256" key="1">
    <source>
        <dbReference type="ARBA" id="ARBA00022659"/>
    </source>
</evidence>
<dbReference type="CDD" id="cd01450">
    <property type="entry name" value="vWFA_subfamily_ECM"/>
    <property type="match status" value="1"/>
</dbReference>
<dbReference type="InterPro" id="IPR011641">
    <property type="entry name" value="Tyr-kin_ephrin_A/B_rcpt-like"/>
</dbReference>
<accession>A0A9W9YXJ2</accession>
<dbReference type="PROSITE" id="PS50923">
    <property type="entry name" value="SUSHI"/>
    <property type="match status" value="2"/>
</dbReference>
<evidence type="ECO:0000259" key="8">
    <source>
        <dbReference type="PROSITE" id="PS50234"/>
    </source>
</evidence>
<dbReference type="InterPro" id="IPR035976">
    <property type="entry name" value="Sushi/SCR/CCP_sf"/>
</dbReference>
<feature type="domain" description="Sushi" evidence="9">
    <location>
        <begin position="406"/>
        <end position="465"/>
    </location>
</feature>
<dbReference type="Pfam" id="PF00092">
    <property type="entry name" value="VWA"/>
    <property type="match status" value="1"/>
</dbReference>
<reference evidence="10" key="1">
    <citation type="submission" date="2023-01" db="EMBL/GenBank/DDBJ databases">
        <title>Genome assembly of the deep-sea coral Lophelia pertusa.</title>
        <authorList>
            <person name="Herrera S."/>
            <person name="Cordes E."/>
        </authorList>
    </citation>
    <scope>NUCLEOTIDE SEQUENCE</scope>
    <source>
        <strain evidence="10">USNM1676648</strain>
        <tissue evidence="10">Polyp</tissue>
    </source>
</reference>
<proteinExistence type="predicted"/>
<protein>
    <submittedName>
        <fullName evidence="10">Uncharacterized protein</fullName>
    </submittedName>
</protein>
<dbReference type="CDD" id="cd00033">
    <property type="entry name" value="CCP"/>
    <property type="match status" value="2"/>
</dbReference>
<dbReference type="SMART" id="SM00327">
    <property type="entry name" value="VWA"/>
    <property type="match status" value="1"/>
</dbReference>
<feature type="signal peptide" evidence="7">
    <location>
        <begin position="1"/>
        <end position="21"/>
    </location>
</feature>
<dbReference type="Pfam" id="PF07699">
    <property type="entry name" value="Ephrin_rec_like"/>
    <property type="match status" value="1"/>
</dbReference>
<evidence type="ECO:0000259" key="9">
    <source>
        <dbReference type="PROSITE" id="PS50923"/>
    </source>
</evidence>
<dbReference type="Gene3D" id="3.40.50.410">
    <property type="entry name" value="von Willebrand factor, type A domain"/>
    <property type="match status" value="1"/>
</dbReference>
<dbReference type="InterPro" id="IPR000436">
    <property type="entry name" value="Sushi_SCR_CCP_dom"/>
</dbReference>
<dbReference type="PANTHER" id="PTHR46393">
    <property type="entry name" value="SUSHI DOMAIN-CONTAINING PROTEIN"/>
    <property type="match status" value="1"/>
</dbReference>
<keyword evidence="11" id="KW-1185">Reference proteome</keyword>
<organism evidence="10 11">
    <name type="scientific">Desmophyllum pertusum</name>
    <dbReference type="NCBI Taxonomy" id="174260"/>
    <lineage>
        <taxon>Eukaryota</taxon>
        <taxon>Metazoa</taxon>
        <taxon>Cnidaria</taxon>
        <taxon>Anthozoa</taxon>
        <taxon>Hexacorallia</taxon>
        <taxon>Scleractinia</taxon>
        <taxon>Caryophylliina</taxon>
        <taxon>Caryophylliidae</taxon>
        <taxon>Desmophyllum</taxon>
    </lineage>
</organism>
<gene>
    <name evidence="10" type="ORF">OS493_027369</name>
</gene>
<feature type="disulfide bond" evidence="6">
    <location>
        <begin position="436"/>
        <end position="463"/>
    </location>
</feature>
<dbReference type="EMBL" id="MU826850">
    <property type="protein sequence ID" value="KAJ7371255.1"/>
    <property type="molecule type" value="Genomic_DNA"/>
</dbReference>
<feature type="chain" id="PRO_5040844261" evidence="7">
    <location>
        <begin position="22"/>
        <end position="484"/>
    </location>
</feature>
<evidence type="ECO:0000256" key="2">
    <source>
        <dbReference type="ARBA" id="ARBA00022729"/>
    </source>
</evidence>
<evidence type="ECO:0000256" key="7">
    <source>
        <dbReference type="SAM" id="SignalP"/>
    </source>
</evidence>
<keyword evidence="1 6" id="KW-0768">Sushi</keyword>
<keyword evidence="4 6" id="KW-1015">Disulfide bond</keyword>
<dbReference type="PROSITE" id="PS50234">
    <property type="entry name" value="VWFA"/>
    <property type="match status" value="1"/>
</dbReference>